<reference evidence="1 2" key="1">
    <citation type="submission" date="2015-11" db="EMBL/GenBank/DDBJ databases">
        <title>Exploring the genomic traits of fungus-feeding bacterial genus Collimonas.</title>
        <authorList>
            <person name="Song C."/>
            <person name="Schmidt R."/>
            <person name="de Jager V."/>
            <person name="Krzyzanowska D."/>
            <person name="Jongedijk E."/>
            <person name="Cankar K."/>
            <person name="Beekwilder J."/>
            <person name="van Veen A."/>
            <person name="de Boer W."/>
            <person name="van Veen J.A."/>
            <person name="Garbeva P."/>
        </authorList>
    </citation>
    <scope>NUCLEOTIDE SEQUENCE [LARGE SCALE GENOMIC DNA]</scope>
    <source>
        <strain evidence="1 2">Ter6</strain>
    </source>
</reference>
<dbReference type="Proteomes" id="UP000072421">
    <property type="component" value="Chromosome"/>
</dbReference>
<evidence type="ECO:0000313" key="1">
    <source>
        <dbReference type="EMBL" id="AMO96992.1"/>
    </source>
</evidence>
<protein>
    <submittedName>
        <fullName evidence="1">Uncharacterized protein</fullName>
    </submittedName>
</protein>
<name>A0A127PGR2_9BURK</name>
<dbReference type="EMBL" id="CP013232">
    <property type="protein sequence ID" value="AMO96992.1"/>
    <property type="molecule type" value="Genomic_DNA"/>
</dbReference>
<dbReference type="AlphaFoldDB" id="A0A127PGR2"/>
<accession>A0A127PGR2</accession>
<dbReference type="PATRIC" id="fig|158899.10.peg.4358"/>
<evidence type="ECO:0000313" key="2">
    <source>
        <dbReference type="Proteomes" id="UP000072421"/>
    </source>
</evidence>
<organism evidence="1">
    <name type="scientific">Collimonas fungivorans</name>
    <dbReference type="NCBI Taxonomy" id="158899"/>
    <lineage>
        <taxon>Bacteria</taxon>
        <taxon>Pseudomonadati</taxon>
        <taxon>Pseudomonadota</taxon>
        <taxon>Betaproteobacteria</taxon>
        <taxon>Burkholderiales</taxon>
        <taxon>Oxalobacteraceae</taxon>
        <taxon>Collimonas</taxon>
    </lineage>
</organism>
<sequence>MHTDFLLLNKVHLFGSSAARKPGPLFLRVRRNNTLPKTAQTEIWQLPAPAQAQATAGPGFGCSFGIIAA</sequence>
<gene>
    <name evidence="1" type="ORF">CFter6_4398</name>
</gene>
<proteinExistence type="predicted"/>